<name>A0A091AV23_9GAMM</name>
<keyword evidence="2" id="KW-1185">Reference proteome</keyword>
<organism evidence="1 2">
    <name type="scientific">Arenimonas malthae CC-JY-1</name>
    <dbReference type="NCBI Taxonomy" id="1384054"/>
    <lineage>
        <taxon>Bacteria</taxon>
        <taxon>Pseudomonadati</taxon>
        <taxon>Pseudomonadota</taxon>
        <taxon>Gammaproteobacteria</taxon>
        <taxon>Lysobacterales</taxon>
        <taxon>Lysobacteraceae</taxon>
        <taxon>Arenimonas</taxon>
    </lineage>
</organism>
<gene>
    <name evidence="1" type="ORF">N790_02625</name>
</gene>
<dbReference type="Proteomes" id="UP000029392">
    <property type="component" value="Unassembled WGS sequence"/>
</dbReference>
<comment type="caution">
    <text evidence="1">The sequence shown here is derived from an EMBL/GenBank/DDBJ whole genome shotgun (WGS) entry which is preliminary data.</text>
</comment>
<proteinExistence type="predicted"/>
<evidence type="ECO:0000313" key="2">
    <source>
        <dbReference type="Proteomes" id="UP000029392"/>
    </source>
</evidence>
<reference evidence="1 2" key="1">
    <citation type="submission" date="2013-09" db="EMBL/GenBank/DDBJ databases">
        <title>Genome sequencing of Arenimonas malthae.</title>
        <authorList>
            <person name="Chen F."/>
            <person name="Wang G."/>
        </authorList>
    </citation>
    <scope>NUCLEOTIDE SEQUENCE [LARGE SCALE GENOMIC DNA]</scope>
    <source>
        <strain evidence="1 2">CC-JY-1</strain>
    </source>
</reference>
<sequence>MYSTTEIVESVRATPAIVYGFTSASTALCQGGMSDSLEARSASLTDLM</sequence>
<accession>A0A091AV23</accession>
<protein>
    <submittedName>
        <fullName evidence="1">Uncharacterized protein</fullName>
    </submittedName>
</protein>
<dbReference type="EMBL" id="AVCH01000193">
    <property type="protein sequence ID" value="KFN43281.1"/>
    <property type="molecule type" value="Genomic_DNA"/>
</dbReference>
<dbReference type="AlphaFoldDB" id="A0A091AV23"/>
<evidence type="ECO:0000313" key="1">
    <source>
        <dbReference type="EMBL" id="KFN43281.1"/>
    </source>
</evidence>